<dbReference type="OrthoDB" id="248747at2759"/>
<dbReference type="PROSITE" id="PS00417">
    <property type="entry name" value="SYNAPTOBREVIN"/>
    <property type="match status" value="1"/>
</dbReference>
<accession>A0A7T8KA34</accession>
<feature type="transmembrane region" description="Helical" evidence="16">
    <location>
        <begin position="175"/>
        <end position="194"/>
    </location>
</feature>
<evidence type="ECO:0000256" key="16">
    <source>
        <dbReference type="SAM" id="Phobius"/>
    </source>
</evidence>
<comment type="subcellular location">
    <subcellularLocation>
        <location evidence="12">Cytoplasmic vesicle</location>
        <location evidence="12">Phagosome membrane</location>
        <topology evidence="12">Single-pass type IV membrane protein</topology>
    </subcellularLocation>
    <subcellularLocation>
        <location evidence="9">Cytoplasmic vesicle</location>
        <location evidence="9">Secretory vesicle membrane</location>
        <topology evidence="9">Single-pass type IV membrane protein</topology>
    </subcellularLocation>
    <subcellularLocation>
        <location evidence="1">Endoplasmic reticulum membrane</location>
        <topology evidence="1">Single-pass type IV membrane protein</topology>
    </subcellularLocation>
    <subcellularLocation>
        <location evidence="8">Golgi apparatus</location>
        <location evidence="8">trans-Golgi network membrane</location>
        <topology evidence="8">Single-pass type IV membrane protein</topology>
    </subcellularLocation>
    <subcellularLocation>
        <location evidence="10">Late endosome membrane</location>
        <topology evidence="10">Single-pass type IV membrane protein</topology>
    </subcellularLocation>
    <subcellularLocation>
        <location evidence="11">Lysosome membrane</location>
        <topology evidence="11">Single-pass type IV membrane protein</topology>
    </subcellularLocation>
</comment>
<dbReference type="InterPro" id="IPR001388">
    <property type="entry name" value="Synaptobrevin-like"/>
</dbReference>
<evidence type="ECO:0000256" key="4">
    <source>
        <dbReference type="ARBA" id="ARBA00022692"/>
    </source>
</evidence>
<evidence type="ECO:0000256" key="2">
    <source>
        <dbReference type="ARBA" id="ARBA00008025"/>
    </source>
</evidence>
<evidence type="ECO:0000259" key="17">
    <source>
        <dbReference type="PROSITE" id="PS50892"/>
    </source>
</evidence>
<evidence type="ECO:0000256" key="9">
    <source>
        <dbReference type="ARBA" id="ARBA00037803"/>
    </source>
</evidence>
<evidence type="ECO:0000256" key="11">
    <source>
        <dbReference type="ARBA" id="ARBA00037863"/>
    </source>
</evidence>
<evidence type="ECO:0000256" key="7">
    <source>
        <dbReference type="ARBA" id="ARBA00023136"/>
    </source>
</evidence>
<keyword evidence="15" id="KW-0175">Coiled coil</keyword>
<dbReference type="InterPro" id="IPR051097">
    <property type="entry name" value="Synaptobrevin-like_transport"/>
</dbReference>
<dbReference type="AlphaFoldDB" id="A0A7T8KA34"/>
<dbReference type="GO" id="GO:0030670">
    <property type="term" value="C:phagocytic vesicle membrane"/>
    <property type="evidence" value="ECO:0007669"/>
    <property type="project" value="UniProtKB-SubCell"/>
</dbReference>
<dbReference type="GO" id="GO:0005765">
    <property type="term" value="C:lysosomal membrane"/>
    <property type="evidence" value="ECO:0007669"/>
    <property type="project" value="UniProtKB-SubCell"/>
</dbReference>
<name>A0A7T8KA34_CALRO</name>
<dbReference type="GO" id="GO:0005789">
    <property type="term" value="C:endoplasmic reticulum membrane"/>
    <property type="evidence" value="ECO:0007669"/>
    <property type="project" value="UniProtKB-SubCell"/>
</dbReference>
<evidence type="ECO:0000256" key="5">
    <source>
        <dbReference type="ARBA" id="ARBA00022927"/>
    </source>
</evidence>
<dbReference type="GO" id="GO:0015031">
    <property type="term" value="P:protein transport"/>
    <property type="evidence" value="ECO:0007669"/>
    <property type="project" value="UniProtKB-KW"/>
</dbReference>
<dbReference type="Proteomes" id="UP000595437">
    <property type="component" value="Chromosome 8"/>
</dbReference>
<dbReference type="SUPFAM" id="SSF58038">
    <property type="entry name" value="SNARE fusion complex"/>
    <property type="match status" value="1"/>
</dbReference>
<organism evidence="18 19">
    <name type="scientific">Caligus rogercresseyi</name>
    <name type="common">Sea louse</name>
    <dbReference type="NCBI Taxonomy" id="217165"/>
    <lineage>
        <taxon>Eukaryota</taxon>
        <taxon>Metazoa</taxon>
        <taxon>Ecdysozoa</taxon>
        <taxon>Arthropoda</taxon>
        <taxon>Crustacea</taxon>
        <taxon>Multicrustacea</taxon>
        <taxon>Hexanauplia</taxon>
        <taxon>Copepoda</taxon>
        <taxon>Siphonostomatoida</taxon>
        <taxon>Caligidae</taxon>
        <taxon>Caligus</taxon>
    </lineage>
</organism>
<keyword evidence="19" id="KW-1185">Reference proteome</keyword>
<keyword evidence="7 16" id="KW-0472">Membrane</keyword>
<evidence type="ECO:0000256" key="15">
    <source>
        <dbReference type="PROSITE-ProRule" id="PRU00290"/>
    </source>
</evidence>
<evidence type="ECO:0000256" key="12">
    <source>
        <dbReference type="ARBA" id="ARBA00037875"/>
    </source>
</evidence>
<dbReference type="PANTHER" id="PTHR21136:SF179">
    <property type="entry name" value="VESICLE ASSOCIATED MEMBRANE PROTEIN 7-RELATED"/>
    <property type="match status" value="1"/>
</dbReference>
<evidence type="ECO:0000256" key="6">
    <source>
        <dbReference type="ARBA" id="ARBA00022989"/>
    </source>
</evidence>
<evidence type="ECO:0000256" key="13">
    <source>
        <dbReference type="ARBA" id="ARBA00039269"/>
    </source>
</evidence>
<protein>
    <recommendedName>
        <fullName evidence="13">Vesicle-associated membrane protein 7</fullName>
    </recommendedName>
    <alternativeName>
        <fullName evidence="14">Synaptobrevin-like protein 1</fullName>
    </alternativeName>
</protein>
<evidence type="ECO:0000256" key="8">
    <source>
        <dbReference type="ARBA" id="ARBA00037801"/>
    </source>
</evidence>
<keyword evidence="3" id="KW-0813">Transport</keyword>
<dbReference type="GO" id="GO:0000149">
    <property type="term" value="F:SNARE binding"/>
    <property type="evidence" value="ECO:0007669"/>
    <property type="project" value="TreeGrafter"/>
</dbReference>
<dbReference type="GO" id="GO:0006906">
    <property type="term" value="P:vesicle fusion"/>
    <property type="evidence" value="ECO:0007669"/>
    <property type="project" value="TreeGrafter"/>
</dbReference>
<dbReference type="PRINTS" id="PR00219">
    <property type="entry name" value="SYNAPTOBREVN"/>
</dbReference>
<evidence type="ECO:0000256" key="10">
    <source>
        <dbReference type="ARBA" id="ARBA00037845"/>
    </source>
</evidence>
<dbReference type="Gene3D" id="1.20.5.110">
    <property type="match status" value="1"/>
</dbReference>
<dbReference type="EMBL" id="CP045897">
    <property type="protein sequence ID" value="QQP51728.1"/>
    <property type="molecule type" value="Genomic_DNA"/>
</dbReference>
<dbReference type="PANTHER" id="PTHR21136">
    <property type="entry name" value="SNARE PROTEINS"/>
    <property type="match status" value="1"/>
</dbReference>
<dbReference type="GO" id="GO:0030658">
    <property type="term" value="C:transport vesicle membrane"/>
    <property type="evidence" value="ECO:0007669"/>
    <property type="project" value="UniProtKB-SubCell"/>
</dbReference>
<keyword evidence="6 16" id="KW-1133">Transmembrane helix</keyword>
<dbReference type="Pfam" id="PF00957">
    <property type="entry name" value="Synaptobrevin"/>
    <property type="match status" value="1"/>
</dbReference>
<dbReference type="Gene3D" id="3.30.450.50">
    <property type="entry name" value="Longin domain"/>
    <property type="match status" value="1"/>
</dbReference>
<evidence type="ECO:0000313" key="19">
    <source>
        <dbReference type="Proteomes" id="UP000595437"/>
    </source>
</evidence>
<dbReference type="GO" id="GO:0005794">
    <property type="term" value="C:Golgi apparatus"/>
    <property type="evidence" value="ECO:0007669"/>
    <property type="project" value="UniProtKB-SubCell"/>
</dbReference>
<dbReference type="GO" id="GO:0031201">
    <property type="term" value="C:SNARE complex"/>
    <property type="evidence" value="ECO:0007669"/>
    <property type="project" value="TreeGrafter"/>
</dbReference>
<evidence type="ECO:0000256" key="1">
    <source>
        <dbReference type="ARBA" id="ARBA00004163"/>
    </source>
</evidence>
<evidence type="ECO:0000256" key="14">
    <source>
        <dbReference type="ARBA" id="ARBA00042194"/>
    </source>
</evidence>
<feature type="domain" description="V-SNARE coiled-coil homology" evidence="17">
    <location>
        <begin position="111"/>
        <end position="171"/>
    </location>
</feature>
<dbReference type="FunFam" id="1.20.5.110:FF:000004">
    <property type="entry name" value="Vesicle-associated membrane protein 7"/>
    <property type="match status" value="1"/>
</dbReference>
<keyword evidence="5" id="KW-0653">Protein transport</keyword>
<dbReference type="GO" id="GO:0005484">
    <property type="term" value="F:SNAP receptor activity"/>
    <property type="evidence" value="ECO:0007669"/>
    <property type="project" value="TreeGrafter"/>
</dbReference>
<dbReference type="GO" id="GO:0006887">
    <property type="term" value="P:exocytosis"/>
    <property type="evidence" value="ECO:0007669"/>
    <property type="project" value="TreeGrafter"/>
</dbReference>
<sequence>MFIFACVARQSIVLAKYSTKIGNFSEIGVGLPPGFKTYSVGPEHLVHRLTEKDTIFVCVADKTEPLWQDYLQAIRSKFFRFQVHAEADDPLPLALSLNTDRELSEGGTHRQMETVREDIAQVRDIAFSNIESIIERGEKLELLIDKTENLSSTSVQFKQTSVALSRRMKCQNIKWMVLVGIVIVLLIYGILAASCGDWSQQMLLNQKDNMKII</sequence>
<dbReference type="PROSITE" id="PS50892">
    <property type="entry name" value="V_SNARE"/>
    <property type="match status" value="1"/>
</dbReference>
<dbReference type="InterPro" id="IPR042855">
    <property type="entry name" value="V_SNARE_CC"/>
</dbReference>
<evidence type="ECO:0000256" key="3">
    <source>
        <dbReference type="ARBA" id="ARBA00022448"/>
    </source>
</evidence>
<reference evidence="19" key="1">
    <citation type="submission" date="2021-01" db="EMBL/GenBank/DDBJ databases">
        <title>Caligus Genome Assembly.</title>
        <authorList>
            <person name="Gallardo-Escarate C."/>
        </authorList>
    </citation>
    <scope>NUCLEOTIDE SEQUENCE [LARGE SCALE GENOMIC DNA]</scope>
</reference>
<proteinExistence type="inferred from homology"/>
<comment type="similarity">
    <text evidence="2">Belongs to the synaptobrevin family.</text>
</comment>
<dbReference type="GO" id="GO:0031902">
    <property type="term" value="C:late endosome membrane"/>
    <property type="evidence" value="ECO:0007669"/>
    <property type="project" value="UniProtKB-SubCell"/>
</dbReference>
<evidence type="ECO:0000313" key="18">
    <source>
        <dbReference type="EMBL" id="QQP51728.1"/>
    </source>
</evidence>
<keyword evidence="4 16" id="KW-0812">Transmembrane</keyword>
<gene>
    <name evidence="18" type="ORF">FKW44_013168</name>
</gene>